<dbReference type="RefSeq" id="WP_121228541.1">
    <property type="nucleotide sequence ID" value="NZ_JBIUBA010000018.1"/>
</dbReference>
<comment type="caution">
    <text evidence="1">The sequence shown here is derived from an EMBL/GenBank/DDBJ whole genome shotgun (WGS) entry which is preliminary data.</text>
</comment>
<gene>
    <name evidence="1" type="ORF">DFJ66_7538</name>
</gene>
<organism evidence="1 2">
    <name type="scientific">Saccharothrix variisporea</name>
    <dbReference type="NCBI Taxonomy" id="543527"/>
    <lineage>
        <taxon>Bacteria</taxon>
        <taxon>Bacillati</taxon>
        <taxon>Actinomycetota</taxon>
        <taxon>Actinomycetes</taxon>
        <taxon>Pseudonocardiales</taxon>
        <taxon>Pseudonocardiaceae</taxon>
        <taxon>Saccharothrix</taxon>
    </lineage>
</organism>
<dbReference type="OrthoDB" id="3694876at2"/>
<dbReference type="Proteomes" id="UP000272729">
    <property type="component" value="Unassembled WGS sequence"/>
</dbReference>
<keyword evidence="2" id="KW-1185">Reference proteome</keyword>
<reference evidence="1 2" key="1">
    <citation type="submission" date="2018-10" db="EMBL/GenBank/DDBJ databases">
        <title>Sequencing the genomes of 1000 actinobacteria strains.</title>
        <authorList>
            <person name="Klenk H.-P."/>
        </authorList>
    </citation>
    <scope>NUCLEOTIDE SEQUENCE [LARGE SCALE GENOMIC DNA]</scope>
    <source>
        <strain evidence="1 2">DSM 43911</strain>
    </source>
</reference>
<sequence>MTTGRLLPGVFAEERHLVPANAPTHHSAHLGDRYRAVCRALCIPVDSGGCDTWQRWPICPNCARHLLGGALVPLVGSLN</sequence>
<dbReference type="AlphaFoldDB" id="A0A495XLX3"/>
<proteinExistence type="predicted"/>
<name>A0A495XLX3_9PSEU</name>
<protein>
    <submittedName>
        <fullName evidence="1">Uncharacterized protein</fullName>
    </submittedName>
</protein>
<accession>A0A495XLX3</accession>
<dbReference type="EMBL" id="RBXR01000001">
    <property type="protein sequence ID" value="RKT74195.1"/>
    <property type="molecule type" value="Genomic_DNA"/>
</dbReference>
<evidence type="ECO:0000313" key="2">
    <source>
        <dbReference type="Proteomes" id="UP000272729"/>
    </source>
</evidence>
<evidence type="ECO:0000313" key="1">
    <source>
        <dbReference type="EMBL" id="RKT74195.1"/>
    </source>
</evidence>